<feature type="region of interest" description="Disordered" evidence="1">
    <location>
        <begin position="190"/>
        <end position="225"/>
    </location>
</feature>
<organism evidence="3 4">
    <name type="scientific">Paratrimastix pyriformis</name>
    <dbReference type="NCBI Taxonomy" id="342808"/>
    <lineage>
        <taxon>Eukaryota</taxon>
        <taxon>Metamonada</taxon>
        <taxon>Preaxostyla</taxon>
        <taxon>Paratrimastigidae</taxon>
        <taxon>Paratrimastix</taxon>
    </lineage>
</organism>
<evidence type="ECO:0000259" key="2">
    <source>
        <dbReference type="SMART" id="SM01075"/>
    </source>
</evidence>
<evidence type="ECO:0000313" key="4">
    <source>
        <dbReference type="Proteomes" id="UP001141327"/>
    </source>
</evidence>
<dbReference type="SUPFAM" id="SSF46785">
    <property type="entry name" value="Winged helix' DNA-binding domain"/>
    <property type="match status" value="1"/>
</dbReference>
<protein>
    <recommendedName>
        <fullName evidence="2">CDT1 Geminin-binding domain-containing protein</fullName>
    </recommendedName>
</protein>
<name>A0ABQ8U9P4_9EUKA</name>
<dbReference type="InterPro" id="IPR036390">
    <property type="entry name" value="WH_DNA-bd_sf"/>
</dbReference>
<gene>
    <name evidence="3" type="ORF">PAPYR_8870</name>
</gene>
<evidence type="ECO:0000256" key="1">
    <source>
        <dbReference type="SAM" id="MobiDB-lite"/>
    </source>
</evidence>
<evidence type="ECO:0000313" key="3">
    <source>
        <dbReference type="EMBL" id="KAJ4456029.1"/>
    </source>
</evidence>
<dbReference type="Proteomes" id="UP001141327">
    <property type="component" value="Unassembled WGS sequence"/>
</dbReference>
<feature type="compositionally biased region" description="Polar residues" evidence="1">
    <location>
        <begin position="190"/>
        <end position="223"/>
    </location>
</feature>
<keyword evidence="4" id="KW-1185">Reference proteome</keyword>
<dbReference type="SMART" id="SM01075">
    <property type="entry name" value="CDT1"/>
    <property type="match status" value="1"/>
</dbReference>
<dbReference type="EMBL" id="JAPMOS010000084">
    <property type="protein sequence ID" value="KAJ4456029.1"/>
    <property type="molecule type" value="Genomic_DNA"/>
</dbReference>
<accession>A0ABQ8U9P4</accession>
<reference evidence="3" key="1">
    <citation type="journal article" date="2022" name="bioRxiv">
        <title>Genomics of Preaxostyla Flagellates Illuminates Evolutionary Transitions and the Path Towards Mitochondrial Loss.</title>
        <authorList>
            <person name="Novak L.V.F."/>
            <person name="Treitli S.C."/>
            <person name="Pyrih J."/>
            <person name="Halakuc P."/>
            <person name="Pipaliya S.V."/>
            <person name="Vacek V."/>
            <person name="Brzon O."/>
            <person name="Soukal P."/>
            <person name="Eme L."/>
            <person name="Dacks J.B."/>
            <person name="Karnkowska A."/>
            <person name="Elias M."/>
            <person name="Hampl V."/>
        </authorList>
    </citation>
    <scope>NUCLEOTIDE SEQUENCE</scope>
    <source>
        <strain evidence="3">RCP-MX</strain>
    </source>
</reference>
<dbReference type="InterPro" id="IPR014939">
    <property type="entry name" value="CDT1_Gemini-bd-like"/>
</dbReference>
<sequence>MQTIAKCDPASRSRLPDRLPQHYLALEKALQAIFTTFSANSVRGVTMEFKRLKSCIETTTRRPFAMTLIQQLETLLPDLFLVGVRQGDYCIELRLPAEVSAPNQAQLTPLNRSIAWSTRLMTARPAMMATLHEVLRQQVQTAHAEFVRKKTPECPFDPMEMRTFHSAFRLDTDCPPVPAAPLPSLTVGAASTTPGGVRNSYPSNTPVPVSRSSSNSHCSGQQADRSRATVALSELVCP</sequence>
<feature type="domain" description="CDT1 Geminin-binding" evidence="2">
    <location>
        <begin position="19"/>
        <end position="184"/>
    </location>
</feature>
<comment type="caution">
    <text evidence="3">The sequence shown here is derived from an EMBL/GenBank/DDBJ whole genome shotgun (WGS) entry which is preliminary data.</text>
</comment>
<dbReference type="Pfam" id="PF08839">
    <property type="entry name" value="CDT1"/>
    <property type="match status" value="1"/>
</dbReference>
<proteinExistence type="predicted"/>